<dbReference type="Pfam" id="PF12146">
    <property type="entry name" value="Hydrolase_4"/>
    <property type="match status" value="1"/>
</dbReference>
<dbReference type="InterPro" id="IPR029058">
    <property type="entry name" value="AB_hydrolase_fold"/>
</dbReference>
<dbReference type="Proteomes" id="UP000466864">
    <property type="component" value="Unassembled WGS sequence"/>
</dbReference>
<feature type="domain" description="Serine aminopeptidase S33" evidence="1">
    <location>
        <begin position="28"/>
        <end position="292"/>
    </location>
</feature>
<evidence type="ECO:0000313" key="3">
    <source>
        <dbReference type="Proteomes" id="UP000466864"/>
    </source>
</evidence>
<sequence>MEAENFQYLSKDGKTSIHAMEWAPEGRCRAVLQIAHGMVEFIGRYDRFGKYLSGQGICVVGNDHLGHGGSVASQEDYGYFAEKDGNLCVIGDMHALRERTQEKYPGIPYFILGHSMGSFLVRQYIEIYGEGLAGALIMGTGVQPKGSLRFVKSLAHLIGSTKGWRYRSSMLNNLALGSYNKKFEPARTRNDWLTKDEKIVDAYNANPWNNFKFTTNAYYNLFLGLEYAQDMKNIRKTPKDLPIFILSGGDDPVGNFGQGPEKLRDIYQEAGLTNVQMKLYPGDRHEILNELDHEKVDQDILDFLEQHAEG</sequence>
<dbReference type="Gene3D" id="3.40.50.1820">
    <property type="entry name" value="alpha/beta hydrolase"/>
    <property type="match status" value="1"/>
</dbReference>
<dbReference type="AlphaFoldDB" id="A0A7X2P977"/>
<protein>
    <submittedName>
        <fullName evidence="2">Lysophospholipase</fullName>
    </submittedName>
</protein>
<dbReference type="RefSeq" id="WP_154458462.1">
    <property type="nucleotide sequence ID" value="NZ_VUMV01000007.1"/>
</dbReference>
<organism evidence="2 3">
    <name type="scientific">Bilifractor porci</name>
    <dbReference type="NCBI Taxonomy" id="2606636"/>
    <lineage>
        <taxon>Bacteria</taxon>
        <taxon>Bacillati</taxon>
        <taxon>Bacillota</taxon>
        <taxon>Clostridia</taxon>
        <taxon>Lachnospirales</taxon>
        <taxon>Lachnospiraceae</taxon>
        <taxon>Bilifractor</taxon>
    </lineage>
</organism>
<keyword evidence="3" id="KW-1185">Reference proteome</keyword>
<dbReference type="InterPro" id="IPR022742">
    <property type="entry name" value="Hydrolase_4"/>
</dbReference>
<evidence type="ECO:0000313" key="2">
    <source>
        <dbReference type="EMBL" id="MST82545.1"/>
    </source>
</evidence>
<dbReference type="SUPFAM" id="SSF53474">
    <property type="entry name" value="alpha/beta-Hydrolases"/>
    <property type="match status" value="1"/>
</dbReference>
<dbReference type="PANTHER" id="PTHR11614">
    <property type="entry name" value="PHOSPHOLIPASE-RELATED"/>
    <property type="match status" value="1"/>
</dbReference>
<evidence type="ECO:0000259" key="1">
    <source>
        <dbReference type="Pfam" id="PF12146"/>
    </source>
</evidence>
<dbReference type="EMBL" id="VUMV01000007">
    <property type="protein sequence ID" value="MST82545.1"/>
    <property type="molecule type" value="Genomic_DNA"/>
</dbReference>
<comment type="caution">
    <text evidence="2">The sequence shown here is derived from an EMBL/GenBank/DDBJ whole genome shotgun (WGS) entry which is preliminary data.</text>
</comment>
<accession>A0A7X2P977</accession>
<reference evidence="2 3" key="1">
    <citation type="submission" date="2019-08" db="EMBL/GenBank/DDBJ databases">
        <title>In-depth cultivation of the pig gut microbiome towards novel bacterial diversity and tailored functional studies.</title>
        <authorList>
            <person name="Wylensek D."/>
            <person name="Hitch T.C.A."/>
            <person name="Clavel T."/>
        </authorList>
    </citation>
    <scope>NUCLEOTIDE SEQUENCE [LARGE SCALE GENOMIC DNA]</scope>
    <source>
        <strain evidence="2 3">Oil+RF-744-WCA-WT-13</strain>
    </source>
</reference>
<gene>
    <name evidence="2" type="ORF">FYJ60_09475</name>
</gene>
<name>A0A7X2P977_9FIRM</name>
<proteinExistence type="predicted"/>
<dbReference type="InterPro" id="IPR051044">
    <property type="entry name" value="MAG_DAG_Lipase"/>
</dbReference>